<evidence type="ECO:0000259" key="6">
    <source>
        <dbReference type="Pfam" id="PF04932"/>
    </source>
</evidence>
<feature type="transmembrane region" description="Helical" evidence="5">
    <location>
        <begin position="89"/>
        <end position="106"/>
    </location>
</feature>
<dbReference type="Proteomes" id="UP000234420">
    <property type="component" value="Unassembled WGS sequence"/>
</dbReference>
<accession>A0A2N4UUH8</accession>
<evidence type="ECO:0000313" key="7">
    <source>
        <dbReference type="EMBL" id="PLC58681.1"/>
    </source>
</evidence>
<feature type="transmembrane region" description="Helical" evidence="5">
    <location>
        <begin position="147"/>
        <end position="167"/>
    </location>
</feature>
<feature type="transmembrane region" description="Helical" evidence="5">
    <location>
        <begin position="66"/>
        <end position="83"/>
    </location>
</feature>
<evidence type="ECO:0000256" key="3">
    <source>
        <dbReference type="ARBA" id="ARBA00022989"/>
    </source>
</evidence>
<feature type="transmembrane region" description="Helical" evidence="5">
    <location>
        <begin position="327"/>
        <end position="345"/>
    </location>
</feature>
<feature type="transmembrane region" description="Helical" evidence="5">
    <location>
        <begin position="354"/>
        <end position="371"/>
    </location>
</feature>
<feature type="domain" description="O-antigen ligase-related" evidence="6">
    <location>
        <begin position="181"/>
        <end position="335"/>
    </location>
</feature>
<dbReference type="GO" id="GO:0016020">
    <property type="term" value="C:membrane"/>
    <property type="evidence" value="ECO:0007669"/>
    <property type="project" value="UniProtKB-SubCell"/>
</dbReference>
<comment type="subcellular location">
    <subcellularLocation>
        <location evidence="1">Membrane</location>
        <topology evidence="1">Multi-pass membrane protein</topology>
    </subcellularLocation>
</comment>
<reference evidence="7 8" key="1">
    <citation type="journal article" date="2018" name="Syst. Appl. Microbiol.">
        <title>Photobacterium carnosum sp. nov., isolated from spoiled modified atmosphere packaged poultry meat.</title>
        <authorList>
            <person name="Hilgarth M."/>
            <person name="Fuertes S."/>
            <person name="Ehrmann M."/>
            <person name="Vogel R.F."/>
        </authorList>
    </citation>
    <scope>NUCLEOTIDE SEQUENCE [LARGE SCALE GENOMIC DNA]</scope>
    <source>
        <strain evidence="7 8">TMW 2.2021</strain>
    </source>
</reference>
<name>A0A2N4UUH8_9GAMM</name>
<keyword evidence="2 5" id="KW-0812">Transmembrane</keyword>
<gene>
    <name evidence="7" type="ORF">CIK00_06565</name>
</gene>
<dbReference type="Pfam" id="PF04932">
    <property type="entry name" value="Wzy_C"/>
    <property type="match status" value="1"/>
</dbReference>
<keyword evidence="3 5" id="KW-1133">Transmembrane helix</keyword>
<evidence type="ECO:0000256" key="2">
    <source>
        <dbReference type="ARBA" id="ARBA00022692"/>
    </source>
</evidence>
<feature type="transmembrane region" description="Helical" evidence="5">
    <location>
        <begin position="221"/>
        <end position="239"/>
    </location>
</feature>
<evidence type="ECO:0000313" key="8">
    <source>
        <dbReference type="Proteomes" id="UP000234420"/>
    </source>
</evidence>
<feature type="transmembrane region" description="Helical" evidence="5">
    <location>
        <begin position="36"/>
        <end position="54"/>
    </location>
</feature>
<feature type="transmembrane region" description="Helical" evidence="5">
    <location>
        <begin position="197"/>
        <end position="214"/>
    </location>
</feature>
<dbReference type="PANTHER" id="PTHR37422:SF17">
    <property type="entry name" value="O-ANTIGEN LIGASE"/>
    <property type="match status" value="1"/>
</dbReference>
<feature type="transmembrane region" description="Helical" evidence="5">
    <location>
        <begin position="113"/>
        <end position="131"/>
    </location>
</feature>
<dbReference type="PANTHER" id="PTHR37422">
    <property type="entry name" value="TEICHURONIC ACID BIOSYNTHESIS PROTEIN TUAE"/>
    <property type="match status" value="1"/>
</dbReference>
<evidence type="ECO:0000256" key="4">
    <source>
        <dbReference type="ARBA" id="ARBA00023136"/>
    </source>
</evidence>
<feature type="transmembrane region" description="Helical" evidence="5">
    <location>
        <begin position="174"/>
        <end position="191"/>
    </location>
</feature>
<organism evidence="7 8">
    <name type="scientific">Photobacterium carnosum</name>
    <dbReference type="NCBI Taxonomy" id="2023717"/>
    <lineage>
        <taxon>Bacteria</taxon>
        <taxon>Pseudomonadati</taxon>
        <taxon>Pseudomonadota</taxon>
        <taxon>Gammaproteobacteria</taxon>
        <taxon>Vibrionales</taxon>
        <taxon>Vibrionaceae</taxon>
        <taxon>Photobacterium</taxon>
    </lineage>
</organism>
<dbReference type="InterPro" id="IPR051533">
    <property type="entry name" value="WaaL-like"/>
</dbReference>
<keyword evidence="4 5" id="KW-0472">Membrane</keyword>
<evidence type="ECO:0000256" key="1">
    <source>
        <dbReference type="ARBA" id="ARBA00004141"/>
    </source>
</evidence>
<evidence type="ECO:0000256" key="5">
    <source>
        <dbReference type="SAM" id="Phobius"/>
    </source>
</evidence>
<comment type="caution">
    <text evidence="7">The sequence shown here is derived from an EMBL/GenBank/DDBJ whole genome shotgun (WGS) entry which is preliminary data.</text>
</comment>
<dbReference type="EMBL" id="NPIB01000005">
    <property type="protein sequence ID" value="PLC58681.1"/>
    <property type="molecule type" value="Genomic_DNA"/>
</dbReference>
<proteinExistence type="predicted"/>
<feature type="transmembrane region" description="Helical" evidence="5">
    <location>
        <begin position="377"/>
        <end position="392"/>
    </location>
</feature>
<protein>
    <recommendedName>
        <fullName evidence="6">O-antigen ligase-related domain-containing protein</fullName>
    </recommendedName>
</protein>
<dbReference type="InterPro" id="IPR007016">
    <property type="entry name" value="O-antigen_ligase-rel_domated"/>
</dbReference>
<dbReference type="AlphaFoldDB" id="A0A2N4UUH8"/>
<sequence length="398" mass="45600">MMRSLMIKDKFAFLLIILPFTWMVSGQFVFENGDKILVIITLIALVTILLRYGLAPFRSNIKNNYYIYLIITLSFISIVYNYYYHSYIINIRSALCFILYFSFIPLNVIYNKVITYSIFIGSISAAIFAFWQKNILHLDRAAWQLNAIPYATCCLMLMIAAIMLTIIYKEKKEILLISALSIAISFYAIILTETRGVLIAAFSIFLCLLLYIFTTKIPIKIKITVITLLITITAIGIYSTKDRLINATVQGLSQYEQGNDSSSSGGRLAMWKAALLLIPQKPIEGFGDNFEPAITKLHQENKISSQLYNLKLQHFHNQFIDTTVKHGIIGLVLLLLLLLFPFYILRKKQYSKENILAIFLLTIGIVVSGLTDVPLEHKQVFVLYIVFIYMFLKRSYQA</sequence>
<keyword evidence="8" id="KW-1185">Reference proteome</keyword>